<proteinExistence type="predicted"/>
<name>A0A0C1NB38_9CYAN</name>
<dbReference type="EMBL" id="JHEG02000053">
    <property type="protein sequence ID" value="KIE09906.1"/>
    <property type="molecule type" value="Genomic_DNA"/>
</dbReference>
<dbReference type="OrthoDB" id="513754at2"/>
<accession>A0A0C1NB38</accession>
<protein>
    <submittedName>
        <fullName evidence="1">Uncharacterized protein</fullName>
    </submittedName>
</protein>
<organism evidence="1">
    <name type="scientific">Tolypothrix bouteillei VB521301</name>
    <dbReference type="NCBI Taxonomy" id="1479485"/>
    <lineage>
        <taxon>Bacteria</taxon>
        <taxon>Bacillati</taxon>
        <taxon>Cyanobacteriota</taxon>
        <taxon>Cyanophyceae</taxon>
        <taxon>Nostocales</taxon>
        <taxon>Tolypothrichaceae</taxon>
        <taxon>Tolypothrix</taxon>
    </lineage>
</organism>
<dbReference type="AlphaFoldDB" id="A0A0C1NB38"/>
<evidence type="ECO:0000313" key="1">
    <source>
        <dbReference type="EMBL" id="KIE09906.1"/>
    </source>
</evidence>
<sequence length="154" mass="17244">MQKLIATGLIALNIFLSPTMTVRAQEVRKQDCTAAIANAQKRIETGRSVEVIVRSSEISQEYPDHPADRLYQYKLLLQGNASESIMNSPQFMKLIAEPIINNCNTVGLVTFAVYQSGWNLSIGLMPEGKIDFFECLDHEGATEKLKWGQEYCSL</sequence>
<comment type="caution">
    <text evidence="1">The sequence shown here is derived from an EMBL/GenBank/DDBJ whole genome shotgun (WGS) entry which is preliminary data.</text>
</comment>
<gene>
    <name evidence="1" type="ORF">DA73_0224540</name>
</gene>
<reference evidence="1" key="1">
    <citation type="journal article" date="2015" name="Genome Announc.">
        <title>Draft Genome Sequence of Tolypothrix boutellei Strain VB521301.</title>
        <authorList>
            <person name="Chandrababunaidu M.M."/>
            <person name="Singh D."/>
            <person name="Sen D."/>
            <person name="Bhan S."/>
            <person name="Das S."/>
            <person name="Gupta A."/>
            <person name="Adhikary S.P."/>
            <person name="Tripathy S."/>
        </authorList>
    </citation>
    <scope>NUCLEOTIDE SEQUENCE</scope>
    <source>
        <strain evidence="1">VB521301</strain>
    </source>
</reference>